<evidence type="ECO:0000313" key="3">
    <source>
        <dbReference type="Proteomes" id="UP001501020"/>
    </source>
</evidence>
<reference evidence="3" key="1">
    <citation type="journal article" date="2019" name="Int. J. Syst. Evol. Microbiol.">
        <title>The Global Catalogue of Microorganisms (GCM) 10K type strain sequencing project: providing services to taxonomists for standard genome sequencing and annotation.</title>
        <authorList>
            <consortium name="The Broad Institute Genomics Platform"/>
            <consortium name="The Broad Institute Genome Sequencing Center for Infectious Disease"/>
            <person name="Wu L."/>
            <person name="Ma J."/>
        </authorList>
    </citation>
    <scope>NUCLEOTIDE SEQUENCE [LARGE SCALE GENOMIC DNA]</scope>
    <source>
        <strain evidence="3">JCM 13850</strain>
    </source>
</reference>
<dbReference type="SMART" id="SM00028">
    <property type="entry name" value="TPR"/>
    <property type="match status" value="5"/>
</dbReference>
<dbReference type="Proteomes" id="UP001501020">
    <property type="component" value="Unassembled WGS sequence"/>
</dbReference>
<gene>
    <name evidence="2" type="ORF">GCM10009727_50320</name>
</gene>
<sequence>MSTDDVYALMGRAQELPYGEARTVLVEDALRRAEEAGDDVLAFRVRTRLTDAYQFGGEPAKAFATFGRTLAEHDRDPGRFDEPLVLLWQMKAVVSSLTKFPEIPLDRTRAVLDDMERRYRAGGHSLQAVYRRRHIVARHIGDPSADDWFARWRAAQRDQLSDCEGCDPTGIVSHLADAGRYQEAAEIAAPVLAAELTCKEQPQGIQTAMMPVYLRTGRFDAAADAHRRAYRVHRGRIADLGDVAEHLEFCALTGNEARGVEIVQRHLGWLDRAPHVHAEMMFAAAAALVLGRAAASGHGAATVRRPASGDRPAADVPLAELGAELEARATELAARFDARNGTSHQGGKVRAILAAEPVAGFVPLAPHHRRSAPAPAAEPAARRPEPDGIETETDLDVLLAIGDERRTSRDAARTLAAWRRFDAVAETTGPTPLQRARRLDARGVERAMDGDHEGAIACWEEAFRLFGELDERTRRYRVLSRLGALRCDAGDERGLDELNAAADHFTAHPAEDGAATAALLRLAAVHLSRDRHADVLAALDRVDPDDAPDRAGELWFLRGRALLSAGGTGEAVAALRRSLAEARASDDPEQASAPALLLARVLVREPAPEGGSGSGGPGEEAFALLDEAIAAMPEPSPMRTSAHTERGLALLAADRPADAVADLAEAVAAWTAEGMHEQAVHLRVDLAAGYLEAGRHLEAAEVAEEALPQLGDGAGRRCRLILAHAQKGLGEEDGAATFASLAEEAAKDGQSDAVAHFLEEAAEILTNLDKDAQAAERFAEAAEAHGRAGDPYGVVRARRRAAMCLLWSGEPEQAVATVEAARTALEALPDGPPRVWETALVSYDQARILAQTGRQADAEPHASAAVDGLRSLDETGPADQAAALLADIRSALRG</sequence>
<evidence type="ECO:0000256" key="1">
    <source>
        <dbReference type="SAM" id="MobiDB-lite"/>
    </source>
</evidence>
<evidence type="ECO:0008006" key="4">
    <source>
        <dbReference type="Google" id="ProtNLM"/>
    </source>
</evidence>
<proteinExistence type="predicted"/>
<name>A0ABP5LID2_9ACTN</name>
<dbReference type="InterPro" id="IPR011990">
    <property type="entry name" value="TPR-like_helical_dom_sf"/>
</dbReference>
<comment type="caution">
    <text evidence="2">The sequence shown here is derived from an EMBL/GenBank/DDBJ whole genome shotgun (WGS) entry which is preliminary data.</text>
</comment>
<keyword evidence="3" id="KW-1185">Reference proteome</keyword>
<organism evidence="2 3">
    <name type="scientific">Actinomadura napierensis</name>
    <dbReference type="NCBI Taxonomy" id="267854"/>
    <lineage>
        <taxon>Bacteria</taxon>
        <taxon>Bacillati</taxon>
        <taxon>Actinomycetota</taxon>
        <taxon>Actinomycetes</taxon>
        <taxon>Streptosporangiales</taxon>
        <taxon>Thermomonosporaceae</taxon>
        <taxon>Actinomadura</taxon>
    </lineage>
</organism>
<dbReference type="RefSeq" id="WP_344271725.1">
    <property type="nucleotide sequence ID" value="NZ_BAAAMR010000048.1"/>
</dbReference>
<feature type="region of interest" description="Disordered" evidence="1">
    <location>
        <begin position="367"/>
        <end position="393"/>
    </location>
</feature>
<evidence type="ECO:0000313" key="2">
    <source>
        <dbReference type="EMBL" id="GAA2147870.1"/>
    </source>
</evidence>
<dbReference type="EMBL" id="BAAAMR010000048">
    <property type="protein sequence ID" value="GAA2147870.1"/>
    <property type="molecule type" value="Genomic_DNA"/>
</dbReference>
<dbReference type="InterPro" id="IPR019734">
    <property type="entry name" value="TPR_rpt"/>
</dbReference>
<dbReference type="SUPFAM" id="SSF48452">
    <property type="entry name" value="TPR-like"/>
    <property type="match status" value="2"/>
</dbReference>
<dbReference type="Gene3D" id="1.25.40.10">
    <property type="entry name" value="Tetratricopeptide repeat domain"/>
    <property type="match status" value="2"/>
</dbReference>
<accession>A0ABP5LID2</accession>
<protein>
    <recommendedName>
        <fullName evidence="4">Tetratricopeptide repeat protein</fullName>
    </recommendedName>
</protein>